<dbReference type="AlphaFoldDB" id="A0A9X2IBQ8"/>
<dbReference type="Proteomes" id="UP001139721">
    <property type="component" value="Unassembled WGS sequence"/>
</dbReference>
<protein>
    <submittedName>
        <fullName evidence="2">Uncharacterized protein</fullName>
    </submittedName>
</protein>
<evidence type="ECO:0000313" key="2">
    <source>
        <dbReference type="EMBL" id="MCL9684665.1"/>
    </source>
</evidence>
<organism evidence="2 3">
    <name type="scientific">Legionella maioricensis</name>
    <dbReference type="NCBI Taxonomy" id="2896528"/>
    <lineage>
        <taxon>Bacteria</taxon>
        <taxon>Pseudomonadati</taxon>
        <taxon>Pseudomonadota</taxon>
        <taxon>Gammaproteobacteria</taxon>
        <taxon>Legionellales</taxon>
        <taxon>Legionellaceae</taxon>
        <taxon>Legionella</taxon>
    </lineage>
</organism>
<name>A0A9X2IBQ8_9GAMM</name>
<evidence type="ECO:0000256" key="1">
    <source>
        <dbReference type="SAM" id="MobiDB-lite"/>
    </source>
</evidence>
<accession>A0A9X2IBQ8</accession>
<comment type="caution">
    <text evidence="2">The sequence shown here is derived from an EMBL/GenBank/DDBJ whole genome shotgun (WGS) entry which is preliminary data.</text>
</comment>
<dbReference type="EMBL" id="JAJKBJ010000012">
    <property type="protein sequence ID" value="MCL9684665.1"/>
    <property type="molecule type" value="Genomic_DNA"/>
</dbReference>
<dbReference type="RefSeq" id="WP_250421580.1">
    <property type="nucleotide sequence ID" value="NZ_JAJKBJ010000012.1"/>
</dbReference>
<evidence type="ECO:0000313" key="3">
    <source>
        <dbReference type="Proteomes" id="UP001139721"/>
    </source>
</evidence>
<sequence length="1017" mass="113954">MSNERRDQTIKFTKRVVTSINTKAGLNQAARELLEKIDASLSEYEKYTSLGLLDKSAVEKNVEQLALYKASLESGGMKALINNVTEDTCPVEPSPEDPERDAIILQRIEYKMANDRLREAQGAYNQNTEKLTKIKSQFAETPSPEGIAKSQYEHLKISFGPDVQKYTPPENYKEDAALRRGMEKLEAMQTKFIDKNRQITEVVGRISAKTSPLEQVKIYRGAIETLAFYKKSFKEIRKEIDTRVDALNSVESNYEKAVARYNALVSTAKELVEGPLLERVLQKYSELKDSSFDAVLKDLKELANLPLVGSKRPTSVEAMEKATEKYNQQADKVTFSQVSLHDKIEAIETKISELIKETDLEIEKQNAAFQRLAAEIHSHLMEALLPDSTEITLIEKKFQEAIQQSNVKDLEPLAFVQDRLLALQKISKELIAQIKIEKAKIKKVYEERIGIIDDDIQTRSASLLENIQKGTFRFSVGEQNALNKVKEYVGSSGGSVDGTIEGLKSVLQTATARKVEFDNALSVLGVVVETHETAKNLVASRAENKITDRELVKKINESPQGKELLVAMSKYPVKGVNEEALIEILNNHLTAFDKRGVAAVKDFITHSSVYSNEKRAIIKKLAFIEALEAKAIDYNDFLLEDDDTVRNVISAVLHLKAQNQTDFISEDNLRNKAFCDAVVLLKNQKIGLNEETLSALAGDPNKCAVIQQQIEQYQQHNEEFAQEYGDGHSINIPVSARPLDEAVFKAFLLDFLKAGPDVAKAAYAVIEGKKANNMDQRTARELPHWLIASIKEDATLRGILINDEHLDANIQFLGSVFDQSDACNGFLDDYTSEDPQKRLSSQTPFIIKSKPEKLILEQLKKANKNELGPVFDLKKMGIVMKQINEFIVKEQKKPMDKATLDSLKAFRNDAITELLSTKPPKEKQKALEGLADTYFKQTGFFERIMECIIEAFQSILPAKLVSSAQQSFFSTQKIGAVNQIRKGFEPSGPEPVSEMADEESELGMGENDPLIPKSSNP</sequence>
<feature type="region of interest" description="Disordered" evidence="1">
    <location>
        <begin position="981"/>
        <end position="1017"/>
    </location>
</feature>
<keyword evidence="3" id="KW-1185">Reference proteome</keyword>
<reference evidence="2" key="1">
    <citation type="submission" date="2021-11" db="EMBL/GenBank/DDBJ databases">
        <title>Legionella maioricencis sp. nov., a new species isolated from hot water samples in Mallorca.</title>
        <authorList>
            <person name="Crespi S."/>
            <person name="Drasar V."/>
            <person name="Salva-Serra F."/>
            <person name="Jaen-Luchoro D."/>
            <person name="Pineiro-Iglesias B."/>
            <person name="Aliaga F."/>
            <person name="Fernandez-Juarez V."/>
            <person name="Coll G."/>
            <person name="Moore E.R.B."/>
            <person name="Bennasar-Figueras A."/>
        </authorList>
    </citation>
    <scope>NUCLEOTIDE SEQUENCE</scope>
    <source>
        <strain evidence="2">HCPI-6</strain>
    </source>
</reference>
<gene>
    <name evidence="2" type="ORF">LOX96_11215</name>
</gene>
<proteinExistence type="predicted"/>